<sequence>MSKPESVQESLDTITFIHSFQITTTKVEHMKPKRFTTVHQYSLINW</sequence>
<reference evidence="1 2" key="1">
    <citation type="journal article" date="1998" name="Science">
        <title>Genome sequence of the nematode C. elegans: a platform for investigating biology.</title>
        <authorList>
            <consortium name="The C. elegans sequencing consortium"/>
            <person name="Sulson J.E."/>
            <person name="Waterston R."/>
        </authorList>
    </citation>
    <scope>NUCLEOTIDE SEQUENCE [LARGE SCALE GENOMIC DNA]</scope>
    <source>
        <strain evidence="1 2">Bristol N2</strain>
    </source>
</reference>
<accession>C6KRL0</accession>
<evidence type="ECO:0000313" key="2">
    <source>
        <dbReference type="Proteomes" id="UP000001940"/>
    </source>
</evidence>
<dbReference type="CTD" id="182916"/>
<dbReference type="Bgee" id="WBGene00007734">
    <property type="expression patterns" value="Expressed in larva and 1 other cell type or tissue"/>
</dbReference>
<dbReference type="HOGENOM" id="CLU_3191816_0_0_1"/>
<dbReference type="EMBL" id="BX284604">
    <property type="protein sequence ID" value="CAZ65469.1"/>
    <property type="molecule type" value="Genomic_DNA"/>
</dbReference>
<dbReference type="eggNOG" id="ENOG502TH5U">
    <property type="taxonomic scope" value="Eukaryota"/>
</dbReference>
<dbReference type="PaxDb" id="6239-C25G4.7a"/>
<dbReference type="GeneID" id="182916"/>
<protein>
    <submittedName>
        <fullName evidence="1">Uncharacterized protein</fullName>
    </submittedName>
</protein>
<keyword evidence="2" id="KW-1185">Reference proteome</keyword>
<dbReference type="AlphaFoldDB" id="C6KRL0"/>
<dbReference type="AGR" id="WB:WBGene00007734"/>
<organism evidence="1 2">
    <name type="scientific">Caenorhabditis elegans</name>
    <dbReference type="NCBI Taxonomy" id="6239"/>
    <lineage>
        <taxon>Eukaryota</taxon>
        <taxon>Metazoa</taxon>
        <taxon>Ecdysozoa</taxon>
        <taxon>Nematoda</taxon>
        <taxon>Chromadorea</taxon>
        <taxon>Rhabditida</taxon>
        <taxon>Rhabditina</taxon>
        <taxon>Rhabditomorpha</taxon>
        <taxon>Rhabditoidea</taxon>
        <taxon>Rhabditidae</taxon>
        <taxon>Peloderinae</taxon>
        <taxon>Caenorhabditis</taxon>
    </lineage>
</organism>
<evidence type="ECO:0000313" key="3">
    <source>
        <dbReference type="WormBase" id="C25G4.7b"/>
    </source>
</evidence>
<name>C6KRL0_CAEEL</name>
<dbReference type="InParanoid" id="C6KRL0"/>
<gene>
    <name evidence="1 3" type="ORF">C25G4.7</name>
    <name evidence="1" type="ORF">CELE_C25G4.7</name>
</gene>
<dbReference type="WormBase" id="C25G4.7b">
    <property type="protein sequence ID" value="CE43870"/>
    <property type="gene ID" value="WBGene00007734"/>
</dbReference>
<dbReference type="KEGG" id="cel:CELE_C25G4.7"/>
<evidence type="ECO:0000313" key="1">
    <source>
        <dbReference type="EMBL" id="CAZ65469.1"/>
    </source>
</evidence>
<dbReference type="RefSeq" id="NP_001255648.1">
    <property type="nucleotide sequence ID" value="NM_001268719.2"/>
</dbReference>
<proteinExistence type="predicted"/>
<dbReference type="Proteomes" id="UP000001940">
    <property type="component" value="Chromosome IV"/>
</dbReference>